<evidence type="ECO:0000313" key="3">
    <source>
        <dbReference type="Proteomes" id="UP000234323"/>
    </source>
</evidence>
<dbReference type="Proteomes" id="UP000234323">
    <property type="component" value="Unassembled WGS sequence"/>
</dbReference>
<organism evidence="2 3">
    <name type="scientific">Rhizophagus irregularis</name>
    <dbReference type="NCBI Taxonomy" id="588596"/>
    <lineage>
        <taxon>Eukaryota</taxon>
        <taxon>Fungi</taxon>
        <taxon>Fungi incertae sedis</taxon>
        <taxon>Mucoromycota</taxon>
        <taxon>Glomeromycotina</taxon>
        <taxon>Glomeromycetes</taxon>
        <taxon>Glomerales</taxon>
        <taxon>Glomeraceae</taxon>
        <taxon>Rhizophagus</taxon>
    </lineage>
</organism>
<reference evidence="2 3" key="1">
    <citation type="submission" date="2015-10" db="EMBL/GenBank/DDBJ databases">
        <title>Genome analyses suggest a sexual origin of heterokaryosis in a supposedly ancient asexual fungus.</title>
        <authorList>
            <person name="Ropars J."/>
            <person name="Sedzielewska K."/>
            <person name="Noel J."/>
            <person name="Charron P."/>
            <person name="Farinelli L."/>
            <person name="Marton T."/>
            <person name="Kruger M."/>
            <person name="Pelin A."/>
            <person name="Brachmann A."/>
            <person name="Corradi N."/>
        </authorList>
    </citation>
    <scope>NUCLEOTIDE SEQUENCE [LARGE SCALE GENOMIC DNA]</scope>
    <source>
        <strain evidence="2 3">A4</strain>
    </source>
</reference>
<dbReference type="AlphaFoldDB" id="A0A2I1HEM5"/>
<keyword evidence="3" id="KW-1185">Reference proteome</keyword>
<dbReference type="EMBL" id="LLXI01002520">
    <property type="protein sequence ID" value="PKY57351.1"/>
    <property type="molecule type" value="Genomic_DNA"/>
</dbReference>
<proteinExistence type="predicted"/>
<feature type="region of interest" description="Disordered" evidence="1">
    <location>
        <begin position="26"/>
        <end position="57"/>
    </location>
</feature>
<protein>
    <submittedName>
        <fullName evidence="2">Uncharacterized protein</fullName>
    </submittedName>
</protein>
<name>A0A2I1HEM5_9GLOM</name>
<feature type="compositionally biased region" description="Pro residues" evidence="1">
    <location>
        <begin position="26"/>
        <end position="49"/>
    </location>
</feature>
<evidence type="ECO:0000313" key="2">
    <source>
        <dbReference type="EMBL" id="PKY57351.1"/>
    </source>
</evidence>
<comment type="caution">
    <text evidence="2">The sequence shown here is derived from an EMBL/GenBank/DDBJ whole genome shotgun (WGS) entry which is preliminary data.</text>
</comment>
<sequence length="75" mass="8561">MHDSIIESFSYYEFITYPLLIVSSPPPLPPPPPQLPPLPPQLPPLPLPSPKTEETNNDFVNQLQLRIQRLDKYPS</sequence>
<evidence type="ECO:0000256" key="1">
    <source>
        <dbReference type="SAM" id="MobiDB-lite"/>
    </source>
</evidence>
<accession>A0A2I1HEM5</accession>
<gene>
    <name evidence="2" type="ORF">RhiirA4_478350</name>
</gene>